<dbReference type="SUPFAM" id="SSF56219">
    <property type="entry name" value="DNase I-like"/>
    <property type="match status" value="1"/>
</dbReference>
<sequence length="306" mass="34692">MMLKKVRKRVEQLKEAVDEIRSLSVYKDVAGAQVDYPVQKYLPVIEDDGLEHLRLISFNIQVGNSVGRYLHYLTRSWQHLFPYSNRIDNMDRIADVLSHFDIVALQEADGGSLRSGFVNQVKYLADRGQFSFWHQQLNRDFGLLAQHGNGVLSRIVPKSVDNHVLPSLIPGRGAMFIEFQTNTDEPLLVVMMHLSLSQRAQMNQLAYVKERVQDHQHVVVMGDLNCHAERLVENSPLKDSELMLATDGISTFPSWAPQKGLDHILISPTLRTHAIDVLDHPISDHLPVAIDVSLPQGVKLMDRTTH</sequence>
<reference evidence="3" key="1">
    <citation type="journal article" date="2019" name="Int. J. Syst. Evol. Microbiol.">
        <title>The Global Catalogue of Microorganisms (GCM) 10K type strain sequencing project: providing services to taxonomists for standard genome sequencing and annotation.</title>
        <authorList>
            <consortium name="The Broad Institute Genomics Platform"/>
            <consortium name="The Broad Institute Genome Sequencing Center for Infectious Disease"/>
            <person name="Wu L."/>
            <person name="Ma J."/>
        </authorList>
    </citation>
    <scope>NUCLEOTIDE SEQUENCE [LARGE SCALE GENOMIC DNA]</scope>
    <source>
        <strain evidence="3">KCTC 52438</strain>
    </source>
</reference>
<dbReference type="Pfam" id="PF03372">
    <property type="entry name" value="Exo_endo_phos"/>
    <property type="match status" value="1"/>
</dbReference>
<dbReference type="InterPro" id="IPR005135">
    <property type="entry name" value="Endo/exonuclease/phosphatase"/>
</dbReference>
<feature type="domain" description="Endonuclease/exonuclease/phosphatase" evidence="1">
    <location>
        <begin position="57"/>
        <end position="285"/>
    </location>
</feature>
<evidence type="ECO:0000259" key="1">
    <source>
        <dbReference type="Pfam" id="PF03372"/>
    </source>
</evidence>
<evidence type="ECO:0000313" key="2">
    <source>
        <dbReference type="EMBL" id="MFC3152629.1"/>
    </source>
</evidence>
<evidence type="ECO:0000313" key="3">
    <source>
        <dbReference type="Proteomes" id="UP001595476"/>
    </source>
</evidence>
<keyword evidence="2" id="KW-0540">Nuclease</keyword>
<name>A0ABV7HFI8_9GAMM</name>
<protein>
    <submittedName>
        <fullName evidence="2">Endonuclease/exonuclease/phosphatase family protein</fullName>
    </submittedName>
</protein>
<dbReference type="Gene3D" id="3.60.10.10">
    <property type="entry name" value="Endonuclease/exonuclease/phosphatase"/>
    <property type="match status" value="1"/>
</dbReference>
<gene>
    <name evidence="2" type="ORF">ACFOEK_16455</name>
</gene>
<dbReference type="InterPro" id="IPR036691">
    <property type="entry name" value="Endo/exonu/phosph_ase_sf"/>
</dbReference>
<keyword evidence="2" id="KW-0255">Endonuclease</keyword>
<dbReference type="EMBL" id="JBHRSZ010000007">
    <property type="protein sequence ID" value="MFC3152629.1"/>
    <property type="molecule type" value="Genomic_DNA"/>
</dbReference>
<keyword evidence="2" id="KW-0378">Hydrolase</keyword>
<organism evidence="2 3">
    <name type="scientific">Litoribrevibacter euphylliae</name>
    <dbReference type="NCBI Taxonomy" id="1834034"/>
    <lineage>
        <taxon>Bacteria</taxon>
        <taxon>Pseudomonadati</taxon>
        <taxon>Pseudomonadota</taxon>
        <taxon>Gammaproteobacteria</taxon>
        <taxon>Oceanospirillales</taxon>
        <taxon>Oceanospirillaceae</taxon>
        <taxon>Litoribrevibacter</taxon>
    </lineage>
</organism>
<dbReference type="PANTHER" id="PTHR14859:SF15">
    <property type="entry name" value="ENDONUCLEASE_EXONUCLEASE_PHOSPHATASE DOMAIN-CONTAINING PROTEIN"/>
    <property type="match status" value="1"/>
</dbReference>
<proteinExistence type="predicted"/>
<dbReference type="Proteomes" id="UP001595476">
    <property type="component" value="Unassembled WGS sequence"/>
</dbReference>
<keyword evidence="3" id="KW-1185">Reference proteome</keyword>
<dbReference type="GO" id="GO:0004519">
    <property type="term" value="F:endonuclease activity"/>
    <property type="evidence" value="ECO:0007669"/>
    <property type="project" value="UniProtKB-KW"/>
</dbReference>
<accession>A0ABV7HFI8</accession>
<dbReference type="InterPro" id="IPR051916">
    <property type="entry name" value="GPI-anchor_lipid_remodeler"/>
</dbReference>
<comment type="caution">
    <text evidence="2">The sequence shown here is derived from an EMBL/GenBank/DDBJ whole genome shotgun (WGS) entry which is preliminary data.</text>
</comment>
<dbReference type="PANTHER" id="PTHR14859">
    <property type="entry name" value="CALCOFLUOR WHITE HYPERSENSITIVE PROTEIN PRECURSOR"/>
    <property type="match status" value="1"/>
</dbReference>